<evidence type="ECO:0000313" key="2">
    <source>
        <dbReference type="Proteomes" id="UP000290244"/>
    </source>
</evidence>
<dbReference type="InterPro" id="IPR021372">
    <property type="entry name" value="DUF2989"/>
</dbReference>
<dbReference type="Pfam" id="PF11207">
    <property type="entry name" value="DUF2989"/>
    <property type="match status" value="1"/>
</dbReference>
<accession>A0A4P6P1Y3</accession>
<evidence type="ECO:0000313" key="1">
    <source>
        <dbReference type="EMBL" id="QBG34588.1"/>
    </source>
</evidence>
<dbReference type="EMBL" id="CP034759">
    <property type="protein sequence ID" value="QBG34588.1"/>
    <property type="molecule type" value="Genomic_DNA"/>
</dbReference>
<gene>
    <name evidence="1" type="ORF">EMK97_01935</name>
</gene>
<dbReference type="Proteomes" id="UP000290244">
    <property type="component" value="Chromosome"/>
</dbReference>
<dbReference type="AlphaFoldDB" id="A0A4P6P1Y3"/>
<protein>
    <submittedName>
        <fullName evidence="1">DUF2989 domain-containing protein</fullName>
    </submittedName>
</protein>
<keyword evidence="2" id="KW-1185">Reference proteome</keyword>
<dbReference type="RefSeq" id="WP_130598942.1">
    <property type="nucleotide sequence ID" value="NZ_CP034759.1"/>
</dbReference>
<proteinExistence type="predicted"/>
<dbReference type="OrthoDB" id="5900133at2"/>
<dbReference type="KEGG" id="lsd:EMK97_01935"/>
<reference evidence="1 2" key="1">
    <citation type="submission" date="2018-12" db="EMBL/GenBank/DDBJ databases">
        <title>Complete genome of Litorilituus sediminis.</title>
        <authorList>
            <person name="Liu A."/>
            <person name="Rong J."/>
        </authorList>
    </citation>
    <scope>NUCLEOTIDE SEQUENCE [LARGE SCALE GENOMIC DNA]</scope>
    <source>
        <strain evidence="1 2">JCM 17549</strain>
    </source>
</reference>
<organism evidence="1 2">
    <name type="scientific">Litorilituus sediminis</name>
    <dbReference type="NCBI Taxonomy" id="718192"/>
    <lineage>
        <taxon>Bacteria</taxon>
        <taxon>Pseudomonadati</taxon>
        <taxon>Pseudomonadota</taxon>
        <taxon>Gammaproteobacteria</taxon>
        <taxon>Alteromonadales</taxon>
        <taxon>Colwelliaceae</taxon>
        <taxon>Litorilituus</taxon>
    </lineage>
</organism>
<sequence>MKTIIFALVLPLCLIGCDNSKSLADLCQEHEDICSEFTQDSWCKAERINVAFARLDLKEKAQDVHKFHLLVAYEDYIKCMSLASQIEHRKLKEKKTYRTNNLLKAKAALAELSDETATSEHPHLLFYHWTRYTDTVALEKFLKMEGSSMLENTTAQYHLATHYVKRDIKKTLALLFHALELYEPGTVLDPEIFQTLTTIFTNKEKYEQAYIWLKIYQEVETDRKEREIAEQSLNLYKEQYGLNGDFLDKVADSTLDKIYDGKFTAPKF</sequence>
<name>A0A4P6P1Y3_9GAMM</name>